<accession>A0ABS8RL84</accession>
<evidence type="ECO:0000313" key="1">
    <source>
        <dbReference type="EMBL" id="MCD7447382.1"/>
    </source>
</evidence>
<proteinExistence type="predicted"/>
<dbReference type="InterPro" id="IPR044617">
    <property type="entry name" value="TCHQD"/>
</dbReference>
<protein>
    <recommendedName>
        <fullName evidence="3">GST C-terminal domain-containing protein</fullName>
    </recommendedName>
</protein>
<sequence length="130" mass="14070">MGPTSSSCPSSFSSSPRQAAPHLCQSAIVPSWLSVVRAKARSLKYPKESGAPFCLSAIVPSWASVVGAKVCKDHLVKLLEEVEVELGETSYLAGAEFNLADVMLILILGRVELLKLEDEYIQTRSDLADY</sequence>
<organism evidence="1 2">
    <name type="scientific">Datura stramonium</name>
    <name type="common">Jimsonweed</name>
    <name type="synonym">Common thornapple</name>
    <dbReference type="NCBI Taxonomy" id="4076"/>
    <lineage>
        <taxon>Eukaryota</taxon>
        <taxon>Viridiplantae</taxon>
        <taxon>Streptophyta</taxon>
        <taxon>Embryophyta</taxon>
        <taxon>Tracheophyta</taxon>
        <taxon>Spermatophyta</taxon>
        <taxon>Magnoliopsida</taxon>
        <taxon>eudicotyledons</taxon>
        <taxon>Gunneridae</taxon>
        <taxon>Pentapetalae</taxon>
        <taxon>asterids</taxon>
        <taxon>lamiids</taxon>
        <taxon>Solanales</taxon>
        <taxon>Solanaceae</taxon>
        <taxon>Solanoideae</taxon>
        <taxon>Datureae</taxon>
        <taxon>Datura</taxon>
    </lineage>
</organism>
<dbReference type="InterPro" id="IPR036282">
    <property type="entry name" value="Glutathione-S-Trfase_C_sf"/>
</dbReference>
<dbReference type="PANTHER" id="PTHR45374:SF1">
    <property type="entry name" value="GLUTATHIONE S-TRANSFERASE TCHQD"/>
    <property type="match status" value="1"/>
</dbReference>
<dbReference type="PANTHER" id="PTHR45374">
    <property type="entry name" value="GLUTATHIONE S-TRANSFERASE TCHQD"/>
    <property type="match status" value="1"/>
</dbReference>
<comment type="caution">
    <text evidence="1">The sequence shown here is derived from an EMBL/GenBank/DDBJ whole genome shotgun (WGS) entry which is preliminary data.</text>
</comment>
<dbReference type="EMBL" id="JACEIK010000035">
    <property type="protein sequence ID" value="MCD7447382.1"/>
    <property type="molecule type" value="Genomic_DNA"/>
</dbReference>
<reference evidence="1 2" key="1">
    <citation type="journal article" date="2021" name="BMC Genomics">
        <title>Datura genome reveals duplications of psychoactive alkaloid biosynthetic genes and high mutation rate following tissue culture.</title>
        <authorList>
            <person name="Rajewski A."/>
            <person name="Carter-House D."/>
            <person name="Stajich J."/>
            <person name="Litt A."/>
        </authorList>
    </citation>
    <scope>NUCLEOTIDE SEQUENCE [LARGE SCALE GENOMIC DNA]</scope>
    <source>
        <strain evidence="1">AR-01</strain>
    </source>
</reference>
<name>A0ABS8RL84_DATST</name>
<evidence type="ECO:0000313" key="2">
    <source>
        <dbReference type="Proteomes" id="UP000823775"/>
    </source>
</evidence>
<gene>
    <name evidence="1" type="ORF">HAX54_028454</name>
</gene>
<dbReference type="Proteomes" id="UP000823775">
    <property type="component" value="Unassembled WGS sequence"/>
</dbReference>
<dbReference type="SUPFAM" id="SSF47616">
    <property type="entry name" value="GST C-terminal domain-like"/>
    <property type="match status" value="1"/>
</dbReference>
<evidence type="ECO:0008006" key="3">
    <source>
        <dbReference type="Google" id="ProtNLM"/>
    </source>
</evidence>
<keyword evidence="2" id="KW-1185">Reference proteome</keyword>
<dbReference type="Gene3D" id="1.20.1050.10">
    <property type="match status" value="1"/>
</dbReference>